<feature type="domain" description="ATP-dependent RecD2 DNA helicase-like helix-hairpin-helix" evidence="5">
    <location>
        <begin position="140"/>
        <end position="228"/>
    </location>
</feature>
<evidence type="ECO:0000256" key="1">
    <source>
        <dbReference type="ARBA" id="ARBA00022741"/>
    </source>
</evidence>
<dbReference type="Pfam" id="PF14490">
    <property type="entry name" value="HHH_RecD2"/>
    <property type="match status" value="1"/>
</dbReference>
<dbReference type="Gene3D" id="3.40.50.300">
    <property type="entry name" value="P-loop containing nucleotide triphosphate hydrolases"/>
    <property type="match status" value="2"/>
</dbReference>
<protein>
    <recommendedName>
        <fullName evidence="3">ATP-dependent RecD2 DNA helicase</fullName>
        <ecNumber evidence="3">5.6.2.3</ecNumber>
    </recommendedName>
    <alternativeName>
        <fullName evidence="3">DNA 5'-3' helicase subunit RecD2</fullName>
    </alternativeName>
</protein>
<dbReference type="Proteomes" id="UP000886857">
    <property type="component" value="Unassembled WGS sequence"/>
</dbReference>
<feature type="domain" description="ATP-dependent RecD2 DNA helicase OB-fold" evidence="7">
    <location>
        <begin position="1"/>
        <end position="68"/>
    </location>
</feature>
<reference evidence="8" key="2">
    <citation type="journal article" date="2021" name="PeerJ">
        <title>Extensive microbial diversity within the chicken gut microbiome revealed by metagenomics and culture.</title>
        <authorList>
            <person name="Gilroy R."/>
            <person name="Ravi A."/>
            <person name="Getino M."/>
            <person name="Pursley I."/>
            <person name="Horton D.L."/>
            <person name="Alikhan N.F."/>
            <person name="Baker D."/>
            <person name="Gharbi K."/>
            <person name="Hall N."/>
            <person name="Watson M."/>
            <person name="Adriaenssens E.M."/>
            <person name="Foster-Nyarko E."/>
            <person name="Jarju S."/>
            <person name="Secka A."/>
            <person name="Antonio M."/>
            <person name="Oren A."/>
            <person name="Chaudhuri R.R."/>
            <person name="La Ragione R."/>
            <person name="Hildebrand F."/>
            <person name="Pallen M.J."/>
        </authorList>
    </citation>
    <scope>NUCLEOTIDE SEQUENCE</scope>
    <source>
        <strain evidence="8">10406</strain>
    </source>
</reference>
<dbReference type="Gene3D" id="2.30.30.940">
    <property type="match status" value="1"/>
</dbReference>
<evidence type="ECO:0000313" key="9">
    <source>
        <dbReference type="Proteomes" id="UP000886857"/>
    </source>
</evidence>
<dbReference type="PANTHER" id="PTHR43788">
    <property type="entry name" value="DNA2/NAM7 HELICASE FAMILY MEMBER"/>
    <property type="match status" value="1"/>
</dbReference>
<proteinExistence type="inferred from homology"/>
<keyword evidence="3" id="KW-0413">Isomerase</keyword>
<dbReference type="Pfam" id="PF23139">
    <property type="entry name" value="OB_YrrC"/>
    <property type="match status" value="1"/>
</dbReference>
<name>A0A9D1NAT0_9FIRM</name>
<reference evidence="8" key="1">
    <citation type="submission" date="2020-10" db="EMBL/GenBank/DDBJ databases">
        <authorList>
            <person name="Gilroy R."/>
        </authorList>
    </citation>
    <scope>NUCLEOTIDE SEQUENCE</scope>
    <source>
        <strain evidence="8">10406</strain>
    </source>
</reference>
<dbReference type="InterPro" id="IPR029493">
    <property type="entry name" value="RecD2-like_HHH"/>
</dbReference>
<dbReference type="InterPro" id="IPR027417">
    <property type="entry name" value="P-loop_NTPase"/>
</dbReference>
<dbReference type="Gene3D" id="1.10.10.2220">
    <property type="match status" value="1"/>
</dbReference>
<evidence type="ECO:0000256" key="3">
    <source>
        <dbReference type="HAMAP-Rule" id="MF_01488"/>
    </source>
</evidence>
<evidence type="ECO:0000259" key="7">
    <source>
        <dbReference type="Pfam" id="PF23139"/>
    </source>
</evidence>
<evidence type="ECO:0000259" key="4">
    <source>
        <dbReference type="Pfam" id="PF13538"/>
    </source>
</evidence>
<sequence length="740" mass="81894">MPELEGEIKNVIFRSEDTGYTVLDLKVGDALFTVVGTMPPVCEGQQLKVEGDFKTRSMYGRQFNAERVFVGAPSRVDAIARFLGSGLIKGLGPVTAAAIVDRYGAGTLEAMKYPIEIAKVRGISLRKATDFCLAYSGLQKLQSAVMFLQGLGLTVGLALKIYRAYGDATESRVRANPYTLVDDIDGVGFATADKIAAEVGIARDSDFRICAAVNYVLEEASRKFGHNYLPENDLLSQAIELLKLDLEEPARRIKDNIEDMVLLGELVRYDTGECVALLTRKSYNTEVGIAKRLVRLAAEAADFRVDVESEVARFERETGIELHPTQTEAVRAAVENGVQIVTGGPGTGKTTIVKCILRMLDDLGLKAALCAPTGRAAKRLTAATGVEAKTIHRMLELDWREGAGHFTYNENKPLELDAVIVDEVSMVDEFVFYALLKALKRGSRLVLVGDRDQLASVGAGNVLSDLIHCGHFPVIELTHIYRQSEDSKIVTNAHRINRGEMPDLDNRSRDFFFEEKEDPEAIARTAVELVTRRLPEYLSADPLDIQLLCPMKRGSAGTIALNRALQARLNPPSPAKRELRQGDTLFRTGDKVMQTRNDYRREWVQTGVGTVEHGTGVFNGDIGIVEDINPQISEMRVRFDDDKVAVYQYSDIEQLTLAYAVTIHKSQGSEFDTVVIALDANYMLQTRNLLYTAVTRAKKMVVITGAKKTVARMIRNNETARRYSLLIELINDEMAGRIFP</sequence>
<dbReference type="SUPFAM" id="SSF52540">
    <property type="entry name" value="P-loop containing nucleoside triphosphate hydrolases"/>
    <property type="match status" value="1"/>
</dbReference>
<dbReference type="HAMAP" id="MF_01488">
    <property type="entry name" value="RecD2"/>
    <property type="match status" value="1"/>
</dbReference>
<keyword evidence="3" id="KW-0238">DNA-binding</keyword>
<comment type="catalytic activity">
    <reaction evidence="3">
        <text>ATP + H2O = ADP + phosphate + H(+)</text>
        <dbReference type="Rhea" id="RHEA:13065"/>
        <dbReference type="ChEBI" id="CHEBI:15377"/>
        <dbReference type="ChEBI" id="CHEBI:15378"/>
        <dbReference type="ChEBI" id="CHEBI:30616"/>
        <dbReference type="ChEBI" id="CHEBI:43474"/>
        <dbReference type="ChEBI" id="CHEBI:456216"/>
        <dbReference type="EC" id="5.6.2.3"/>
    </reaction>
</comment>
<accession>A0A9D1NAT0</accession>
<comment type="similarity">
    <text evidence="3">Belongs to the RecD family. RecD2 subfamily.</text>
</comment>
<dbReference type="GO" id="GO:0005524">
    <property type="term" value="F:ATP binding"/>
    <property type="evidence" value="ECO:0007669"/>
    <property type="project" value="UniProtKB-UniRule"/>
</dbReference>
<dbReference type="EMBL" id="DVOE01000071">
    <property type="protein sequence ID" value="HIU99117.1"/>
    <property type="molecule type" value="Genomic_DNA"/>
</dbReference>
<keyword evidence="2 3" id="KW-0067">ATP-binding</keyword>
<keyword evidence="3 8" id="KW-0347">Helicase</keyword>
<comment type="function">
    <text evidence="3">DNA-dependent ATPase and ATP-dependent 5'-3' DNA helicase. Has no activity on blunt DNA or DNA with 3'-overhangs, requires at least 10 bases of 5'-ssDNA for helicase activity.</text>
</comment>
<evidence type="ECO:0000313" key="8">
    <source>
        <dbReference type="EMBL" id="HIU99117.1"/>
    </source>
</evidence>
<dbReference type="GO" id="GO:0009338">
    <property type="term" value="C:exodeoxyribonuclease V complex"/>
    <property type="evidence" value="ECO:0007669"/>
    <property type="project" value="TreeGrafter"/>
</dbReference>
<evidence type="ECO:0000259" key="6">
    <source>
        <dbReference type="Pfam" id="PF18335"/>
    </source>
</evidence>
<dbReference type="NCBIfam" id="TIGR01448">
    <property type="entry name" value="recD_rel"/>
    <property type="match status" value="1"/>
</dbReference>
<dbReference type="GO" id="GO:0016787">
    <property type="term" value="F:hydrolase activity"/>
    <property type="evidence" value="ECO:0007669"/>
    <property type="project" value="UniProtKB-KW"/>
</dbReference>
<dbReference type="InterPro" id="IPR050534">
    <property type="entry name" value="Coronavir_polyprotein_1ab"/>
</dbReference>
<dbReference type="EC" id="5.6.2.3" evidence="3"/>
<comment type="caution">
    <text evidence="8">The sequence shown here is derived from an EMBL/GenBank/DDBJ whole genome shotgun (WGS) entry which is preliminary data.</text>
</comment>
<feature type="domain" description="UvrD-like helicase C-terminal" evidence="4">
    <location>
        <begin position="657"/>
        <end position="703"/>
    </location>
</feature>
<evidence type="ECO:0000256" key="2">
    <source>
        <dbReference type="ARBA" id="ARBA00022840"/>
    </source>
</evidence>
<gene>
    <name evidence="3" type="primary">recD2</name>
    <name evidence="8" type="ORF">IAC73_04685</name>
</gene>
<keyword evidence="1 3" id="KW-0547">Nucleotide-binding</keyword>
<dbReference type="Pfam" id="PF18335">
    <property type="entry name" value="SH3_13"/>
    <property type="match status" value="1"/>
</dbReference>
<dbReference type="GO" id="GO:0003677">
    <property type="term" value="F:DNA binding"/>
    <property type="evidence" value="ECO:0007669"/>
    <property type="project" value="UniProtKB-UniRule"/>
</dbReference>
<dbReference type="GO" id="GO:0043139">
    <property type="term" value="F:5'-3' DNA helicase activity"/>
    <property type="evidence" value="ECO:0007669"/>
    <property type="project" value="UniProtKB-UniRule"/>
</dbReference>
<dbReference type="InterPro" id="IPR006345">
    <property type="entry name" value="RecD2"/>
</dbReference>
<dbReference type="GO" id="GO:0006310">
    <property type="term" value="P:DNA recombination"/>
    <property type="evidence" value="ECO:0007669"/>
    <property type="project" value="InterPro"/>
</dbReference>
<dbReference type="InterPro" id="IPR055446">
    <property type="entry name" value="RecD2_N_OB"/>
</dbReference>
<dbReference type="AlphaFoldDB" id="A0A9D1NAT0"/>
<dbReference type="CDD" id="cd17933">
    <property type="entry name" value="DEXSc_RecD-like"/>
    <property type="match status" value="1"/>
</dbReference>
<dbReference type="GO" id="GO:0017116">
    <property type="term" value="F:single-stranded DNA helicase activity"/>
    <property type="evidence" value="ECO:0007669"/>
    <property type="project" value="TreeGrafter"/>
</dbReference>
<dbReference type="InterPro" id="IPR027785">
    <property type="entry name" value="UvrD-like_helicase_C"/>
</dbReference>
<dbReference type="Pfam" id="PF13538">
    <property type="entry name" value="UvrD_C_2"/>
    <property type="match status" value="1"/>
</dbReference>
<dbReference type="CDD" id="cd18809">
    <property type="entry name" value="SF1_C_RecD"/>
    <property type="match status" value="1"/>
</dbReference>
<dbReference type="PANTHER" id="PTHR43788:SF6">
    <property type="entry name" value="DNA HELICASE B"/>
    <property type="match status" value="1"/>
</dbReference>
<evidence type="ECO:0000259" key="5">
    <source>
        <dbReference type="Pfam" id="PF14490"/>
    </source>
</evidence>
<dbReference type="InterPro" id="IPR041451">
    <property type="entry name" value="RecD2_SH13"/>
</dbReference>
<keyword evidence="3" id="KW-0378">Hydrolase</keyword>
<feature type="binding site" evidence="3">
    <location>
        <begin position="346"/>
        <end position="350"/>
    </location>
    <ligand>
        <name>ATP</name>
        <dbReference type="ChEBI" id="CHEBI:30616"/>
    </ligand>
</feature>
<organism evidence="8 9">
    <name type="scientific">Candidatus Limadaptatus stercoripullorum</name>
    <dbReference type="NCBI Taxonomy" id="2840846"/>
    <lineage>
        <taxon>Bacteria</taxon>
        <taxon>Bacillati</taxon>
        <taxon>Bacillota</taxon>
        <taxon>Clostridia</taxon>
        <taxon>Eubacteriales</taxon>
        <taxon>Candidatus Limadaptatus</taxon>
    </lineage>
</organism>
<feature type="domain" description="ATP-dependent RecD2 DNA helicase SH3" evidence="6">
    <location>
        <begin position="561"/>
        <end position="639"/>
    </location>
</feature>
<dbReference type="Pfam" id="PF13604">
    <property type="entry name" value="AAA_30"/>
    <property type="match status" value="1"/>
</dbReference>